<evidence type="ECO:0000256" key="4">
    <source>
        <dbReference type="ARBA" id="ARBA00023136"/>
    </source>
</evidence>
<dbReference type="Proteomes" id="UP001199106">
    <property type="component" value="Unassembled WGS sequence"/>
</dbReference>
<reference evidence="6" key="1">
    <citation type="submission" date="2021-07" db="EMBL/GenBank/DDBJ databases">
        <title>Genome Resource of American Ginseng Black Spot Pathogen Alternaria panax.</title>
        <authorList>
            <person name="Qiu C."/>
            <person name="Wang W."/>
            <person name="Liu Z."/>
        </authorList>
    </citation>
    <scope>NUCLEOTIDE SEQUENCE</scope>
    <source>
        <strain evidence="6">BNCC115425</strain>
    </source>
</reference>
<dbReference type="AlphaFoldDB" id="A0AAD4FM13"/>
<evidence type="ECO:0000313" key="7">
    <source>
        <dbReference type="Proteomes" id="UP001199106"/>
    </source>
</evidence>
<protein>
    <submittedName>
        <fullName evidence="6">Uncharacterized protein</fullName>
    </submittedName>
</protein>
<keyword evidence="7" id="KW-1185">Reference proteome</keyword>
<dbReference type="InterPro" id="IPR045863">
    <property type="entry name" value="CorA_TM1_TM2"/>
</dbReference>
<comment type="subcellular location">
    <subcellularLocation>
        <location evidence="1">Membrane</location>
        <topology evidence="1">Multi-pass membrane protein</topology>
    </subcellularLocation>
</comment>
<dbReference type="Gene3D" id="1.20.58.340">
    <property type="entry name" value="Magnesium transport protein CorA, transmembrane region"/>
    <property type="match status" value="1"/>
</dbReference>
<evidence type="ECO:0000256" key="2">
    <source>
        <dbReference type="ARBA" id="ARBA00022692"/>
    </source>
</evidence>
<gene>
    <name evidence="6" type="ORF">G6011_08097</name>
</gene>
<dbReference type="SUPFAM" id="SSF144083">
    <property type="entry name" value="Magnesium transport protein CorA, transmembrane region"/>
    <property type="match status" value="1"/>
</dbReference>
<organism evidence="6 7">
    <name type="scientific">Alternaria panax</name>
    <dbReference type="NCBI Taxonomy" id="48097"/>
    <lineage>
        <taxon>Eukaryota</taxon>
        <taxon>Fungi</taxon>
        <taxon>Dikarya</taxon>
        <taxon>Ascomycota</taxon>
        <taxon>Pezizomycotina</taxon>
        <taxon>Dothideomycetes</taxon>
        <taxon>Pleosporomycetidae</taxon>
        <taxon>Pleosporales</taxon>
        <taxon>Pleosporineae</taxon>
        <taxon>Pleosporaceae</taxon>
        <taxon>Alternaria</taxon>
        <taxon>Alternaria sect. Panax</taxon>
    </lineage>
</organism>
<keyword evidence="3 5" id="KW-1133">Transmembrane helix</keyword>
<evidence type="ECO:0000313" key="6">
    <source>
        <dbReference type="EMBL" id="KAG9190009.1"/>
    </source>
</evidence>
<dbReference type="EMBL" id="JAANER010000004">
    <property type="protein sequence ID" value="KAG9190009.1"/>
    <property type="molecule type" value="Genomic_DNA"/>
</dbReference>
<proteinExistence type="predicted"/>
<feature type="transmembrane region" description="Helical" evidence="5">
    <location>
        <begin position="396"/>
        <end position="417"/>
    </location>
</feature>
<comment type="caution">
    <text evidence="6">The sequence shown here is derived from an EMBL/GenBank/DDBJ whole genome shotgun (WGS) entry which is preliminary data.</text>
</comment>
<sequence length="446" mass="51113">MDGLRTHARDEFGTEQQFTPRTTCRQQGRFWMVHVAKFPNAEATVDVGDYSLSHSNSMLDLVNKPTDQNDNETATARLTLIQFERRWDDVVCMDKDTFMAVFADFDLDPYWLHMIHRSVYGFFSQCRRSERLYNCYLHTVSYTALWSHNVETSRTKVLFIPKNGSHYPELGFNSLLKTIKHQKELVDDRRFFSFVCGIQLARHLEVTVRANLSSIRDTEDITGYGIWSGCRSGSVATTDELVTNSKRLGLALTALANVFRHGCIGRALLKDLSSRQSLCLHRAACLHSSGRTSHTPTVDGIACARDMIESQIQSSELEASYLQERGRTQQSVIFNLLARDDAKRSKDIALAAQKDSYSMKTIAIMTMIFLPPTFFATLFAMPLLKWDEPKVMQRNFGLYWAFSMPTTALVLLFWHWMSADKMIFAIVWTWIVGEKTTEIRRDIEEG</sequence>
<evidence type="ECO:0000256" key="3">
    <source>
        <dbReference type="ARBA" id="ARBA00022989"/>
    </source>
</evidence>
<dbReference type="GO" id="GO:0016020">
    <property type="term" value="C:membrane"/>
    <property type="evidence" value="ECO:0007669"/>
    <property type="project" value="UniProtKB-SubCell"/>
</dbReference>
<keyword evidence="4 5" id="KW-0472">Membrane</keyword>
<feature type="transmembrane region" description="Helical" evidence="5">
    <location>
        <begin position="362"/>
        <end position="384"/>
    </location>
</feature>
<keyword evidence="2 5" id="KW-0812">Transmembrane</keyword>
<accession>A0AAD4FM13</accession>
<evidence type="ECO:0000256" key="1">
    <source>
        <dbReference type="ARBA" id="ARBA00004141"/>
    </source>
</evidence>
<evidence type="ECO:0000256" key="5">
    <source>
        <dbReference type="SAM" id="Phobius"/>
    </source>
</evidence>
<name>A0AAD4FM13_9PLEO</name>